<evidence type="ECO:0000313" key="2">
    <source>
        <dbReference type="Proteomes" id="UP001519460"/>
    </source>
</evidence>
<accession>A0ABD0JLT3</accession>
<comment type="caution">
    <text evidence="1">The sequence shown here is derived from an EMBL/GenBank/DDBJ whole genome shotgun (WGS) entry which is preliminary data.</text>
</comment>
<sequence length="141" mass="16065">ERVSERKDEEKGAATLLYRENEDSVLQLLRSRGTFFRHAPGQPRYNENQNLISYVITTCYITEAKIRNSWCTSVVYTDKATMKIGGHPREPQGRGGMTDTPNIDETLPDLSRTVPACTRASDTKKKCWEFIRCPSGRYSIS</sequence>
<gene>
    <name evidence="1" type="ORF">BaRGS_00032844</name>
</gene>
<dbReference type="EMBL" id="JACVVK020000390">
    <property type="protein sequence ID" value="KAK7475955.1"/>
    <property type="molecule type" value="Genomic_DNA"/>
</dbReference>
<feature type="non-terminal residue" evidence="1">
    <location>
        <position position="141"/>
    </location>
</feature>
<organism evidence="1 2">
    <name type="scientific">Batillaria attramentaria</name>
    <dbReference type="NCBI Taxonomy" id="370345"/>
    <lineage>
        <taxon>Eukaryota</taxon>
        <taxon>Metazoa</taxon>
        <taxon>Spiralia</taxon>
        <taxon>Lophotrochozoa</taxon>
        <taxon>Mollusca</taxon>
        <taxon>Gastropoda</taxon>
        <taxon>Caenogastropoda</taxon>
        <taxon>Sorbeoconcha</taxon>
        <taxon>Cerithioidea</taxon>
        <taxon>Batillariidae</taxon>
        <taxon>Batillaria</taxon>
    </lineage>
</organism>
<dbReference type="Proteomes" id="UP001519460">
    <property type="component" value="Unassembled WGS sequence"/>
</dbReference>
<proteinExistence type="predicted"/>
<dbReference type="AlphaFoldDB" id="A0ABD0JLT3"/>
<name>A0ABD0JLT3_9CAEN</name>
<protein>
    <submittedName>
        <fullName evidence="1">Uncharacterized protein</fullName>
    </submittedName>
</protein>
<evidence type="ECO:0000313" key="1">
    <source>
        <dbReference type="EMBL" id="KAK7475955.1"/>
    </source>
</evidence>
<feature type="non-terminal residue" evidence="1">
    <location>
        <position position="1"/>
    </location>
</feature>
<reference evidence="1 2" key="1">
    <citation type="journal article" date="2023" name="Sci. Data">
        <title>Genome assembly of the Korean intertidal mud-creeper Batillaria attramentaria.</title>
        <authorList>
            <person name="Patra A.K."/>
            <person name="Ho P.T."/>
            <person name="Jun S."/>
            <person name="Lee S.J."/>
            <person name="Kim Y."/>
            <person name="Won Y.J."/>
        </authorList>
    </citation>
    <scope>NUCLEOTIDE SEQUENCE [LARGE SCALE GENOMIC DNA]</scope>
    <source>
        <strain evidence="1">Wonlab-2016</strain>
    </source>
</reference>
<keyword evidence="2" id="KW-1185">Reference proteome</keyword>